<dbReference type="CDD" id="cd05829">
    <property type="entry name" value="Sortase_F"/>
    <property type="match status" value="1"/>
</dbReference>
<gene>
    <name evidence="3" type="ORF">GCM10022214_33760</name>
</gene>
<protein>
    <submittedName>
        <fullName evidence="3">Class F sortase</fullName>
    </submittedName>
</protein>
<keyword evidence="1" id="KW-0378">Hydrolase</keyword>
<dbReference type="InterPro" id="IPR005754">
    <property type="entry name" value="Sortase"/>
</dbReference>
<evidence type="ECO:0000313" key="4">
    <source>
        <dbReference type="Proteomes" id="UP001500683"/>
    </source>
</evidence>
<keyword evidence="4" id="KW-1185">Reference proteome</keyword>
<feature type="region of interest" description="Disordered" evidence="2">
    <location>
        <begin position="44"/>
        <end position="63"/>
    </location>
</feature>
<dbReference type="InterPro" id="IPR042001">
    <property type="entry name" value="Sortase_F"/>
</dbReference>
<name>A0ABP7VTX1_9ACTN</name>
<dbReference type="InterPro" id="IPR023365">
    <property type="entry name" value="Sortase_dom-sf"/>
</dbReference>
<dbReference type="SUPFAM" id="SSF63817">
    <property type="entry name" value="Sortase"/>
    <property type="match status" value="1"/>
</dbReference>
<evidence type="ECO:0000256" key="1">
    <source>
        <dbReference type="ARBA" id="ARBA00022801"/>
    </source>
</evidence>
<dbReference type="Proteomes" id="UP001500683">
    <property type="component" value="Unassembled WGS sequence"/>
</dbReference>
<dbReference type="EMBL" id="BAAAZG010000019">
    <property type="protein sequence ID" value="GAA4074303.1"/>
    <property type="molecule type" value="Genomic_DNA"/>
</dbReference>
<comment type="caution">
    <text evidence="3">The sequence shown here is derived from an EMBL/GenBank/DDBJ whole genome shotgun (WGS) entry which is preliminary data.</text>
</comment>
<dbReference type="Pfam" id="PF04203">
    <property type="entry name" value="Sortase"/>
    <property type="match status" value="1"/>
</dbReference>
<accession>A0ABP7VTX1</accession>
<dbReference type="Gene3D" id="2.40.260.10">
    <property type="entry name" value="Sortase"/>
    <property type="match status" value="1"/>
</dbReference>
<reference evidence="4" key="1">
    <citation type="journal article" date="2019" name="Int. J. Syst. Evol. Microbiol.">
        <title>The Global Catalogue of Microorganisms (GCM) 10K type strain sequencing project: providing services to taxonomists for standard genome sequencing and annotation.</title>
        <authorList>
            <consortium name="The Broad Institute Genomics Platform"/>
            <consortium name="The Broad Institute Genome Sequencing Center for Infectious Disease"/>
            <person name="Wu L."/>
            <person name="Ma J."/>
        </authorList>
    </citation>
    <scope>NUCLEOTIDE SEQUENCE [LARGE SCALE GENOMIC DNA]</scope>
    <source>
        <strain evidence="4">JCM 16702</strain>
    </source>
</reference>
<sequence>MERLKIAGVVGAVLGTALTFCGAALVMRPAAKVTPQALDAGTVPPAAGGPASHSPAAGAGSPPVHLEIPALRVRARVRPVGVRSDGTLEVPPSARDLGWWRGGAAPGSATGTVVVAGHVDTAKEGPGALFELRGVRMGSQVNVRSTDGRTRNYRIVARRAYPKQRLPASVFAPDAPARLVLITCTGAFDRRAASYSHNLVVYAKAD</sequence>
<proteinExistence type="predicted"/>
<organism evidence="3 4">
    <name type="scientific">Actinomadura miaoliensis</name>
    <dbReference type="NCBI Taxonomy" id="430685"/>
    <lineage>
        <taxon>Bacteria</taxon>
        <taxon>Bacillati</taxon>
        <taxon>Actinomycetota</taxon>
        <taxon>Actinomycetes</taxon>
        <taxon>Streptosporangiales</taxon>
        <taxon>Thermomonosporaceae</taxon>
        <taxon>Actinomadura</taxon>
    </lineage>
</organism>
<evidence type="ECO:0000313" key="3">
    <source>
        <dbReference type="EMBL" id="GAA4074303.1"/>
    </source>
</evidence>
<evidence type="ECO:0000256" key="2">
    <source>
        <dbReference type="SAM" id="MobiDB-lite"/>
    </source>
</evidence>